<evidence type="ECO:0000256" key="6">
    <source>
        <dbReference type="SAM" id="Phobius"/>
    </source>
</evidence>
<name>A0AA42CGS4_9HYPH</name>
<evidence type="ECO:0000256" key="3">
    <source>
        <dbReference type="ARBA" id="ARBA00022692"/>
    </source>
</evidence>
<keyword evidence="2" id="KW-1003">Cell membrane</keyword>
<keyword evidence="8" id="KW-1185">Reference proteome</keyword>
<feature type="transmembrane region" description="Helical" evidence="6">
    <location>
        <begin position="372"/>
        <end position="391"/>
    </location>
</feature>
<feature type="transmembrane region" description="Helical" evidence="6">
    <location>
        <begin position="224"/>
        <end position="242"/>
    </location>
</feature>
<keyword evidence="5 6" id="KW-0472">Membrane</keyword>
<evidence type="ECO:0000313" key="8">
    <source>
        <dbReference type="Proteomes" id="UP001165667"/>
    </source>
</evidence>
<feature type="transmembrane region" description="Helical" evidence="6">
    <location>
        <begin position="184"/>
        <end position="204"/>
    </location>
</feature>
<dbReference type="InterPro" id="IPR050833">
    <property type="entry name" value="Poly_Biosynth_Transport"/>
</dbReference>
<organism evidence="7 8">
    <name type="scientific">Lichenifustis flavocetrariae</name>
    <dbReference type="NCBI Taxonomy" id="2949735"/>
    <lineage>
        <taxon>Bacteria</taxon>
        <taxon>Pseudomonadati</taxon>
        <taxon>Pseudomonadota</taxon>
        <taxon>Alphaproteobacteria</taxon>
        <taxon>Hyphomicrobiales</taxon>
        <taxon>Lichenihabitantaceae</taxon>
        <taxon>Lichenifustis</taxon>
    </lineage>
</organism>
<evidence type="ECO:0000256" key="5">
    <source>
        <dbReference type="ARBA" id="ARBA00023136"/>
    </source>
</evidence>
<proteinExistence type="predicted"/>
<evidence type="ECO:0000256" key="2">
    <source>
        <dbReference type="ARBA" id="ARBA00022475"/>
    </source>
</evidence>
<dbReference type="PANTHER" id="PTHR30250:SF26">
    <property type="entry name" value="PSMA PROTEIN"/>
    <property type="match status" value="1"/>
</dbReference>
<feature type="transmembrane region" description="Helical" evidence="6">
    <location>
        <begin position="38"/>
        <end position="61"/>
    </location>
</feature>
<dbReference type="PANTHER" id="PTHR30250">
    <property type="entry name" value="PST FAMILY PREDICTED COLANIC ACID TRANSPORTER"/>
    <property type="match status" value="1"/>
</dbReference>
<comment type="subcellular location">
    <subcellularLocation>
        <location evidence="1">Cell membrane</location>
        <topology evidence="1">Multi-pass membrane protein</topology>
    </subcellularLocation>
</comment>
<feature type="transmembrane region" description="Helical" evidence="6">
    <location>
        <begin position="154"/>
        <end position="178"/>
    </location>
</feature>
<feature type="transmembrane region" description="Helical" evidence="6">
    <location>
        <begin position="12"/>
        <end position="32"/>
    </location>
</feature>
<evidence type="ECO:0000256" key="4">
    <source>
        <dbReference type="ARBA" id="ARBA00022989"/>
    </source>
</evidence>
<dbReference type="EMBL" id="JAMOIM010000001">
    <property type="protein sequence ID" value="MCW6506514.1"/>
    <property type="molecule type" value="Genomic_DNA"/>
</dbReference>
<feature type="transmembrane region" description="Helical" evidence="6">
    <location>
        <begin position="248"/>
        <end position="268"/>
    </location>
</feature>
<reference evidence="7" key="1">
    <citation type="submission" date="2022-05" db="EMBL/GenBank/DDBJ databases">
        <authorList>
            <person name="Pankratov T."/>
        </authorList>
    </citation>
    <scope>NUCLEOTIDE SEQUENCE</scope>
    <source>
        <strain evidence="7">BP6-180914</strain>
    </source>
</reference>
<gene>
    <name evidence="7" type="ORF">M8523_00580</name>
</gene>
<comment type="caution">
    <text evidence="7">The sequence shown here is derived from an EMBL/GenBank/DDBJ whole genome shotgun (WGS) entry which is preliminary data.</text>
</comment>
<feature type="transmembrane region" description="Helical" evidence="6">
    <location>
        <begin position="340"/>
        <end position="360"/>
    </location>
</feature>
<dbReference type="AlphaFoldDB" id="A0AA42CGS4"/>
<feature type="transmembrane region" description="Helical" evidence="6">
    <location>
        <begin position="422"/>
        <end position="441"/>
    </location>
</feature>
<evidence type="ECO:0000313" key="7">
    <source>
        <dbReference type="EMBL" id="MCW6506514.1"/>
    </source>
</evidence>
<dbReference type="Proteomes" id="UP001165667">
    <property type="component" value="Unassembled WGS sequence"/>
</dbReference>
<feature type="transmembrane region" description="Helical" evidence="6">
    <location>
        <begin position="305"/>
        <end position="328"/>
    </location>
</feature>
<dbReference type="InterPro" id="IPR002797">
    <property type="entry name" value="Polysacc_synth"/>
</dbReference>
<dbReference type="Pfam" id="PF01943">
    <property type="entry name" value="Polysacc_synt"/>
    <property type="match status" value="1"/>
</dbReference>
<feature type="transmembrane region" description="Helical" evidence="6">
    <location>
        <begin position="447"/>
        <end position="467"/>
    </location>
</feature>
<dbReference type="RefSeq" id="WP_282582876.1">
    <property type="nucleotide sequence ID" value="NZ_JAMOIM010000001.1"/>
</dbReference>
<feature type="transmembrane region" description="Helical" evidence="6">
    <location>
        <begin position="82"/>
        <end position="109"/>
    </location>
</feature>
<keyword evidence="3 6" id="KW-0812">Transmembrane</keyword>
<accession>A0AA42CGS4</accession>
<evidence type="ECO:0000256" key="1">
    <source>
        <dbReference type="ARBA" id="ARBA00004651"/>
    </source>
</evidence>
<dbReference type="GO" id="GO:0005886">
    <property type="term" value="C:plasma membrane"/>
    <property type="evidence" value="ECO:0007669"/>
    <property type="project" value="UniProtKB-SubCell"/>
</dbReference>
<sequence>MGVRALKANFTINILGALVPLGVSLVTVPIYIRHIGDARYGVLSIVWVLLGYLGFLDFGLSRAAVNALARLRDAPQADRAKVLVTTVALNLALGLLGSLILAGVGGYLLQHVLNVPDDLKPEIARAFPWVVALFPMALVAGVGIGTLESRERFLLANCLQVGGTAAGQIVPVLLAALVSPSLALIIPAAALARGLMVVTVLVVVWRSEGPLSFRQFDRSQARKLLSYGGWITVSGVISPILVSADQFVIGSTLGVAAVALYAIPMNLVTRSQVFPSALARTLFPRMSHAGGEDARRLARRALGSLTYGYGAICAPAIVATPLFFHYWIGPERAAVAAPVAQLLFFGAWVNGLAFVPYELLQSQGRPDVTGKFHAAEVLPFTALLWGATSLFGIMGAAVAWSLRCAIDALCLYVASRMPREDLARAMVPLLLMLAAGLLSHFVGDRLWAGLAATVIIGLLALTMALSLDADLRRLAESVVLRLIRRAPKPPLDDVVSRVEPSA</sequence>
<keyword evidence="4 6" id="KW-1133">Transmembrane helix</keyword>
<protein>
    <submittedName>
        <fullName evidence="7">Oligosaccharide flippase family protein</fullName>
    </submittedName>
</protein>
<feature type="transmembrane region" description="Helical" evidence="6">
    <location>
        <begin position="129"/>
        <end position="147"/>
    </location>
</feature>